<protein>
    <recommendedName>
        <fullName evidence="5">L,D-transpeptidase</fullName>
    </recommendedName>
</protein>
<organism evidence="3 4">
    <name type="scientific">Streptomyces tsukubensis</name>
    <dbReference type="NCBI Taxonomy" id="83656"/>
    <lineage>
        <taxon>Bacteria</taxon>
        <taxon>Bacillati</taxon>
        <taxon>Actinomycetota</taxon>
        <taxon>Actinomycetes</taxon>
        <taxon>Kitasatosporales</taxon>
        <taxon>Streptomycetaceae</taxon>
        <taxon>Streptomyces</taxon>
    </lineage>
</organism>
<evidence type="ECO:0000313" key="3">
    <source>
        <dbReference type="EMBL" id="OON78791.1"/>
    </source>
</evidence>
<comment type="caution">
    <text evidence="3">The sequence shown here is derived from an EMBL/GenBank/DDBJ whole genome shotgun (WGS) entry which is preliminary data.</text>
</comment>
<evidence type="ECO:0000256" key="2">
    <source>
        <dbReference type="SAM" id="SignalP"/>
    </source>
</evidence>
<dbReference type="Proteomes" id="UP000190539">
    <property type="component" value="Unassembled WGS sequence"/>
</dbReference>
<name>A0A1V4A7Z4_9ACTN</name>
<dbReference type="AlphaFoldDB" id="A0A1V4A7Z4"/>
<reference evidence="3 4" key="1">
    <citation type="submission" date="2017-02" db="EMBL/GenBank/DDBJ databases">
        <title>Draft Genome Sequence of Streptomyces tsukubaensis F601, a Producer of the immunosuppressant tacrolimus FK506.</title>
        <authorList>
            <person name="Zong G."/>
            <person name="Zhong C."/>
            <person name="Fu J."/>
            <person name="Qin R."/>
            <person name="Cao G."/>
        </authorList>
    </citation>
    <scope>NUCLEOTIDE SEQUENCE [LARGE SCALE GENOMIC DNA]</scope>
    <source>
        <strain evidence="3 4">F601</strain>
    </source>
</reference>
<sequence>MSTRRIPAGVWIAALLVAALATISLCALQASGSKPAKNTASTDSNPSKSPHPSPKKPKVYKVPNDSGTGRRVVYSLARKRVWLIAESESTIRTFRVWPGNVPPAQGEHPVTFRREEGTGSDGVRIEHAVYFGPQSASSNAVDGASPAPDSTVKTGAIRESVADGTALWDFATNGTIIHVVD</sequence>
<feature type="compositionally biased region" description="Polar residues" evidence="1">
    <location>
        <begin position="32"/>
        <end position="43"/>
    </location>
</feature>
<feature type="signal peptide" evidence="2">
    <location>
        <begin position="1"/>
        <end position="29"/>
    </location>
</feature>
<dbReference type="EMBL" id="MVFC01000011">
    <property type="protein sequence ID" value="OON78791.1"/>
    <property type="molecule type" value="Genomic_DNA"/>
</dbReference>
<keyword evidence="4" id="KW-1185">Reference proteome</keyword>
<feature type="chain" id="PRO_5038988313" description="L,D-transpeptidase" evidence="2">
    <location>
        <begin position="30"/>
        <end position="181"/>
    </location>
</feature>
<gene>
    <name evidence="3" type="ORF">B1H18_15570</name>
</gene>
<proteinExistence type="predicted"/>
<evidence type="ECO:0000256" key="1">
    <source>
        <dbReference type="SAM" id="MobiDB-lite"/>
    </source>
</evidence>
<dbReference type="STRING" id="83656.B1H18_15570"/>
<dbReference type="RefSeq" id="WP_077968679.1">
    <property type="nucleotide sequence ID" value="NZ_CP045178.1"/>
</dbReference>
<feature type="region of interest" description="Disordered" evidence="1">
    <location>
        <begin position="32"/>
        <end position="65"/>
    </location>
</feature>
<accession>A0A1V4A7Z4</accession>
<keyword evidence="2" id="KW-0732">Signal</keyword>
<evidence type="ECO:0000313" key="4">
    <source>
        <dbReference type="Proteomes" id="UP000190539"/>
    </source>
</evidence>
<evidence type="ECO:0008006" key="5">
    <source>
        <dbReference type="Google" id="ProtNLM"/>
    </source>
</evidence>
<dbReference type="OrthoDB" id="5242394at2"/>